<dbReference type="KEGG" id="gtt:GUITHDRAFT_114524"/>
<protein>
    <submittedName>
        <fullName evidence="2 3">Uncharacterized protein</fullName>
    </submittedName>
</protein>
<dbReference type="Proteomes" id="UP000011087">
    <property type="component" value="Unassembled WGS sequence"/>
</dbReference>
<evidence type="ECO:0000313" key="4">
    <source>
        <dbReference type="Proteomes" id="UP000011087"/>
    </source>
</evidence>
<dbReference type="AlphaFoldDB" id="L1ISX8"/>
<evidence type="ECO:0000256" key="1">
    <source>
        <dbReference type="SAM" id="Coils"/>
    </source>
</evidence>
<feature type="coiled-coil region" evidence="1">
    <location>
        <begin position="120"/>
        <end position="147"/>
    </location>
</feature>
<dbReference type="HOGENOM" id="CLU_601954_0_0_1"/>
<sequence>MQESEEMKSRKLNSALFKIQRDYQLSHGAMCEDKTISGTLEAENIFKSRFQQDLVTCMALANQLHQCFVAVRTTAKDVVKCSKTKLDALVELKQSQAGFELQNHLYQVNQTLEQMDENLLLTLRKAHKALQDNIQKIVEEFKKKNQAAFLQKIDLKLANYFDRISLVLFHRLSGSLQVTCLRPDDEEYKRCCAGVIAAANRSYFSGTQYDHYRISCVVKLRHDKQKQHFNARNQEGKVKGLFCSLEQDAKKFDLGDPAEHMMDMYLQLAGSAFTPTLPMTFSRMSTLSGDKASLVEENITKFDDDPLQREGIADGALSTFLKKRQIRCLALCRVNILEDIGKQSMTNYIRELIKINAEIEINDPSRILPEYLIFYTLEKEAAKSASLLDEPTLNPSATKDRVVLAPGGFGEQDLSRLLSLAPPSPIQQDNVEQGSCIDGNEGHKRHVPGGAVVCE</sequence>
<reference evidence="4" key="2">
    <citation type="submission" date="2012-11" db="EMBL/GenBank/DDBJ databases">
        <authorList>
            <person name="Kuo A."/>
            <person name="Curtis B.A."/>
            <person name="Tanifuji G."/>
            <person name="Burki F."/>
            <person name="Gruber A."/>
            <person name="Irimia M."/>
            <person name="Maruyama S."/>
            <person name="Arias M.C."/>
            <person name="Ball S.G."/>
            <person name="Gile G.H."/>
            <person name="Hirakawa Y."/>
            <person name="Hopkins J.F."/>
            <person name="Rensing S.A."/>
            <person name="Schmutz J."/>
            <person name="Symeonidi A."/>
            <person name="Elias M."/>
            <person name="Eveleigh R.J."/>
            <person name="Herman E.K."/>
            <person name="Klute M.J."/>
            <person name="Nakayama T."/>
            <person name="Obornik M."/>
            <person name="Reyes-Prieto A."/>
            <person name="Armbrust E.V."/>
            <person name="Aves S.J."/>
            <person name="Beiko R.G."/>
            <person name="Coutinho P."/>
            <person name="Dacks J.B."/>
            <person name="Durnford D.G."/>
            <person name="Fast N.M."/>
            <person name="Green B.R."/>
            <person name="Grisdale C."/>
            <person name="Hempe F."/>
            <person name="Henrissat B."/>
            <person name="Hoppner M.P."/>
            <person name="Ishida K.-I."/>
            <person name="Kim E."/>
            <person name="Koreny L."/>
            <person name="Kroth P.G."/>
            <person name="Liu Y."/>
            <person name="Malik S.-B."/>
            <person name="Maier U.G."/>
            <person name="McRose D."/>
            <person name="Mock T."/>
            <person name="Neilson J.A."/>
            <person name="Onodera N.T."/>
            <person name="Poole A.M."/>
            <person name="Pritham E.J."/>
            <person name="Richards T.A."/>
            <person name="Rocap G."/>
            <person name="Roy S.W."/>
            <person name="Sarai C."/>
            <person name="Schaack S."/>
            <person name="Shirato S."/>
            <person name="Slamovits C.H."/>
            <person name="Spencer D.F."/>
            <person name="Suzuki S."/>
            <person name="Worden A.Z."/>
            <person name="Zauner S."/>
            <person name="Barry K."/>
            <person name="Bell C."/>
            <person name="Bharti A.K."/>
            <person name="Crow J.A."/>
            <person name="Grimwood J."/>
            <person name="Kramer R."/>
            <person name="Lindquist E."/>
            <person name="Lucas S."/>
            <person name="Salamov A."/>
            <person name="McFadden G.I."/>
            <person name="Lane C.E."/>
            <person name="Keeling P.J."/>
            <person name="Gray M.W."/>
            <person name="Grigoriev I.V."/>
            <person name="Archibald J.M."/>
        </authorList>
    </citation>
    <scope>NUCLEOTIDE SEQUENCE</scope>
    <source>
        <strain evidence="4">CCMP2712</strain>
    </source>
</reference>
<evidence type="ECO:0000313" key="3">
    <source>
        <dbReference type="EnsemblProtists" id="EKX39323"/>
    </source>
</evidence>
<reference evidence="3" key="3">
    <citation type="submission" date="2016-03" db="UniProtKB">
        <authorList>
            <consortium name="EnsemblProtists"/>
        </authorList>
    </citation>
    <scope>IDENTIFICATION</scope>
</reference>
<dbReference type="RefSeq" id="XP_005826303.1">
    <property type="nucleotide sequence ID" value="XM_005826246.1"/>
</dbReference>
<reference evidence="2 4" key="1">
    <citation type="journal article" date="2012" name="Nature">
        <title>Algal genomes reveal evolutionary mosaicism and the fate of nucleomorphs.</title>
        <authorList>
            <consortium name="DOE Joint Genome Institute"/>
            <person name="Curtis B.A."/>
            <person name="Tanifuji G."/>
            <person name="Burki F."/>
            <person name="Gruber A."/>
            <person name="Irimia M."/>
            <person name="Maruyama S."/>
            <person name="Arias M.C."/>
            <person name="Ball S.G."/>
            <person name="Gile G.H."/>
            <person name="Hirakawa Y."/>
            <person name="Hopkins J.F."/>
            <person name="Kuo A."/>
            <person name="Rensing S.A."/>
            <person name="Schmutz J."/>
            <person name="Symeonidi A."/>
            <person name="Elias M."/>
            <person name="Eveleigh R.J."/>
            <person name="Herman E.K."/>
            <person name="Klute M.J."/>
            <person name="Nakayama T."/>
            <person name="Obornik M."/>
            <person name="Reyes-Prieto A."/>
            <person name="Armbrust E.V."/>
            <person name="Aves S.J."/>
            <person name="Beiko R.G."/>
            <person name="Coutinho P."/>
            <person name="Dacks J.B."/>
            <person name="Durnford D.G."/>
            <person name="Fast N.M."/>
            <person name="Green B.R."/>
            <person name="Grisdale C.J."/>
            <person name="Hempel F."/>
            <person name="Henrissat B."/>
            <person name="Hoppner M.P."/>
            <person name="Ishida K."/>
            <person name="Kim E."/>
            <person name="Koreny L."/>
            <person name="Kroth P.G."/>
            <person name="Liu Y."/>
            <person name="Malik S.B."/>
            <person name="Maier U.G."/>
            <person name="McRose D."/>
            <person name="Mock T."/>
            <person name="Neilson J.A."/>
            <person name="Onodera N.T."/>
            <person name="Poole A.M."/>
            <person name="Pritham E.J."/>
            <person name="Richards T.A."/>
            <person name="Rocap G."/>
            <person name="Roy S.W."/>
            <person name="Sarai C."/>
            <person name="Schaack S."/>
            <person name="Shirato S."/>
            <person name="Slamovits C.H."/>
            <person name="Spencer D.F."/>
            <person name="Suzuki S."/>
            <person name="Worden A.Z."/>
            <person name="Zauner S."/>
            <person name="Barry K."/>
            <person name="Bell C."/>
            <person name="Bharti A.K."/>
            <person name="Crow J.A."/>
            <person name="Grimwood J."/>
            <person name="Kramer R."/>
            <person name="Lindquist E."/>
            <person name="Lucas S."/>
            <person name="Salamov A."/>
            <person name="McFadden G.I."/>
            <person name="Lane C.E."/>
            <person name="Keeling P.J."/>
            <person name="Gray M.W."/>
            <person name="Grigoriev I.V."/>
            <person name="Archibald J.M."/>
        </authorList>
    </citation>
    <scope>NUCLEOTIDE SEQUENCE</scope>
    <source>
        <strain evidence="2 4">CCMP2712</strain>
    </source>
</reference>
<gene>
    <name evidence="2" type="ORF">GUITHDRAFT_114524</name>
</gene>
<accession>L1ISX8</accession>
<dbReference type="PaxDb" id="55529-EKX39323"/>
<dbReference type="EnsemblProtists" id="EKX39323">
    <property type="protein sequence ID" value="EKX39323"/>
    <property type="gene ID" value="GUITHDRAFT_114524"/>
</dbReference>
<proteinExistence type="predicted"/>
<keyword evidence="4" id="KW-1185">Reference proteome</keyword>
<organism evidence="2">
    <name type="scientific">Guillardia theta (strain CCMP2712)</name>
    <name type="common">Cryptophyte</name>
    <dbReference type="NCBI Taxonomy" id="905079"/>
    <lineage>
        <taxon>Eukaryota</taxon>
        <taxon>Cryptophyceae</taxon>
        <taxon>Pyrenomonadales</taxon>
        <taxon>Geminigeraceae</taxon>
        <taxon>Guillardia</taxon>
    </lineage>
</organism>
<name>L1ISX8_GUITC</name>
<keyword evidence="1" id="KW-0175">Coiled coil</keyword>
<dbReference type="EMBL" id="JH993040">
    <property type="protein sequence ID" value="EKX39323.1"/>
    <property type="molecule type" value="Genomic_DNA"/>
</dbReference>
<evidence type="ECO:0000313" key="2">
    <source>
        <dbReference type="EMBL" id="EKX39323.1"/>
    </source>
</evidence>
<dbReference type="GeneID" id="17296087"/>